<evidence type="ECO:0000313" key="6">
    <source>
        <dbReference type="Proteomes" id="UP000657574"/>
    </source>
</evidence>
<dbReference type="Proteomes" id="UP000657574">
    <property type="component" value="Unassembled WGS sequence"/>
</dbReference>
<gene>
    <name evidence="5" type="ORF">GCM10010121_083570</name>
</gene>
<dbReference type="RefSeq" id="WP_189316554.1">
    <property type="nucleotide sequence ID" value="NZ_BMQA01000063.1"/>
</dbReference>
<dbReference type="Pfam" id="PF05402">
    <property type="entry name" value="PqqD"/>
    <property type="match status" value="1"/>
</dbReference>
<dbReference type="AlphaFoldDB" id="A0A917LC65"/>
<name>A0A917LC65_9ACTN</name>
<comment type="pathway">
    <text evidence="1">Cofactor biosynthesis; pyrroloquinoline quinone biosynthesis.</text>
</comment>
<dbReference type="EMBL" id="BMQA01000063">
    <property type="protein sequence ID" value="GGJ60204.1"/>
    <property type="molecule type" value="Genomic_DNA"/>
</dbReference>
<dbReference type="InterPro" id="IPR041881">
    <property type="entry name" value="PqqD_sf"/>
</dbReference>
<dbReference type="NCBIfam" id="TIGR03859">
    <property type="entry name" value="PQQ_PqqD"/>
    <property type="match status" value="1"/>
</dbReference>
<evidence type="ECO:0000256" key="4">
    <source>
        <dbReference type="SAM" id="MobiDB-lite"/>
    </source>
</evidence>
<dbReference type="GO" id="GO:0048038">
    <property type="term" value="F:quinone binding"/>
    <property type="evidence" value="ECO:0007669"/>
    <property type="project" value="InterPro"/>
</dbReference>
<dbReference type="GO" id="GO:0018189">
    <property type="term" value="P:pyrroloquinoline quinone biosynthetic process"/>
    <property type="evidence" value="ECO:0007669"/>
    <property type="project" value="UniProtKB-KW"/>
</dbReference>
<comment type="subunit">
    <text evidence="2">Monomer. Interacts with PqqE.</text>
</comment>
<sequence length="109" mass="12263">MNPTHTGTTRTGARTRPGVEVSASDRPRLAPHVRLTFCRTRQRQILLNPETVVVLNDTGADILALCDGRHTVAQIVTELGTRYQTVPDDEVRQYLTRLVARRWVELDDG</sequence>
<reference evidence="5" key="2">
    <citation type="submission" date="2020-09" db="EMBL/GenBank/DDBJ databases">
        <authorList>
            <person name="Sun Q."/>
            <person name="Ohkuma M."/>
        </authorList>
    </citation>
    <scope>NUCLEOTIDE SEQUENCE</scope>
    <source>
        <strain evidence="5">JCM 3086</strain>
    </source>
</reference>
<dbReference type="InterPro" id="IPR008792">
    <property type="entry name" value="PQQD"/>
</dbReference>
<evidence type="ECO:0000256" key="3">
    <source>
        <dbReference type="ARBA" id="ARBA00022905"/>
    </source>
</evidence>
<organism evidence="5 6">
    <name type="scientific">Streptomyces brasiliensis</name>
    <dbReference type="NCBI Taxonomy" id="1954"/>
    <lineage>
        <taxon>Bacteria</taxon>
        <taxon>Bacillati</taxon>
        <taxon>Actinomycetota</taxon>
        <taxon>Actinomycetes</taxon>
        <taxon>Kitasatosporales</taxon>
        <taxon>Streptomycetaceae</taxon>
        <taxon>Streptomyces</taxon>
    </lineage>
</organism>
<reference evidence="5" key="1">
    <citation type="journal article" date="2014" name="Int. J. Syst. Evol. Microbiol.">
        <title>Complete genome sequence of Corynebacterium casei LMG S-19264T (=DSM 44701T), isolated from a smear-ripened cheese.</title>
        <authorList>
            <consortium name="US DOE Joint Genome Institute (JGI-PGF)"/>
            <person name="Walter F."/>
            <person name="Albersmeier A."/>
            <person name="Kalinowski J."/>
            <person name="Ruckert C."/>
        </authorList>
    </citation>
    <scope>NUCLEOTIDE SEQUENCE</scope>
    <source>
        <strain evidence="5">JCM 3086</strain>
    </source>
</reference>
<evidence type="ECO:0000256" key="2">
    <source>
        <dbReference type="ARBA" id="ARBA00011741"/>
    </source>
</evidence>
<dbReference type="Gene3D" id="1.10.10.1150">
    <property type="entry name" value="Coenzyme PQQ synthesis protein D (PqqD)"/>
    <property type="match status" value="1"/>
</dbReference>
<evidence type="ECO:0000256" key="1">
    <source>
        <dbReference type="ARBA" id="ARBA00004886"/>
    </source>
</evidence>
<evidence type="ECO:0000313" key="5">
    <source>
        <dbReference type="EMBL" id="GGJ60204.1"/>
    </source>
</evidence>
<feature type="region of interest" description="Disordered" evidence="4">
    <location>
        <begin position="1"/>
        <end position="27"/>
    </location>
</feature>
<dbReference type="InterPro" id="IPR022479">
    <property type="entry name" value="PqqD_bac"/>
</dbReference>
<feature type="compositionally biased region" description="Low complexity" evidence="4">
    <location>
        <begin position="1"/>
        <end position="18"/>
    </location>
</feature>
<keyword evidence="6" id="KW-1185">Reference proteome</keyword>
<proteinExistence type="predicted"/>
<protein>
    <submittedName>
        <fullName evidence="5">Pyrroloquinoline quinone biosynthesis protein PqqD</fullName>
    </submittedName>
</protein>
<comment type="caution">
    <text evidence="5">The sequence shown here is derived from an EMBL/GenBank/DDBJ whole genome shotgun (WGS) entry which is preliminary data.</text>
</comment>
<keyword evidence="3" id="KW-0884">PQQ biosynthesis</keyword>
<accession>A0A917LC65</accession>